<keyword evidence="2" id="KW-0472">Membrane</keyword>
<evidence type="ECO:0000313" key="4">
    <source>
        <dbReference type="Proteomes" id="UP001327560"/>
    </source>
</evidence>
<feature type="transmembrane region" description="Helical" evidence="2">
    <location>
        <begin position="41"/>
        <end position="62"/>
    </location>
</feature>
<organism evidence="3 4">
    <name type="scientific">Canna indica</name>
    <name type="common">Indian-shot</name>
    <dbReference type="NCBI Taxonomy" id="4628"/>
    <lineage>
        <taxon>Eukaryota</taxon>
        <taxon>Viridiplantae</taxon>
        <taxon>Streptophyta</taxon>
        <taxon>Embryophyta</taxon>
        <taxon>Tracheophyta</taxon>
        <taxon>Spermatophyta</taxon>
        <taxon>Magnoliopsida</taxon>
        <taxon>Liliopsida</taxon>
        <taxon>Zingiberales</taxon>
        <taxon>Cannaceae</taxon>
        <taxon>Canna</taxon>
    </lineage>
</organism>
<dbReference type="AlphaFoldDB" id="A0AAQ3JYA3"/>
<accession>A0AAQ3JYA3</accession>
<evidence type="ECO:0000313" key="3">
    <source>
        <dbReference type="EMBL" id="WOK97046.1"/>
    </source>
</evidence>
<name>A0AAQ3JYA3_9LILI</name>
<evidence type="ECO:0000256" key="2">
    <source>
        <dbReference type="SAM" id="Phobius"/>
    </source>
</evidence>
<dbReference type="Proteomes" id="UP001327560">
    <property type="component" value="Chromosome 2"/>
</dbReference>
<sequence>MAATSSRSPSFSSSSFSLPTPPLDDFHELYRHHLAPTQPHLVISFTLSSTLLIFVLTACFLARPRPIYLVDFACYKPEGRLMVIQQLFLKKSIVVGSFISPKPSSSSSAGSLKGPALVTPPISPLHPQGSPQSVHGEGEK</sequence>
<proteinExistence type="predicted"/>
<keyword evidence="2" id="KW-1133">Transmembrane helix</keyword>
<keyword evidence="4" id="KW-1185">Reference proteome</keyword>
<reference evidence="3 4" key="1">
    <citation type="submission" date="2023-10" db="EMBL/GenBank/DDBJ databases">
        <title>Chromosome-scale genome assembly provides insights into flower coloration mechanisms of Canna indica.</title>
        <authorList>
            <person name="Li C."/>
        </authorList>
    </citation>
    <scope>NUCLEOTIDE SEQUENCE [LARGE SCALE GENOMIC DNA]</scope>
    <source>
        <tissue evidence="3">Flower</tissue>
    </source>
</reference>
<evidence type="ECO:0000256" key="1">
    <source>
        <dbReference type="SAM" id="MobiDB-lite"/>
    </source>
</evidence>
<gene>
    <name evidence="3" type="ORF">Cni_G05754</name>
</gene>
<feature type="compositionally biased region" description="Low complexity" evidence="1">
    <location>
        <begin position="101"/>
        <end position="117"/>
    </location>
</feature>
<dbReference type="EMBL" id="CP136891">
    <property type="protein sequence ID" value="WOK97046.1"/>
    <property type="molecule type" value="Genomic_DNA"/>
</dbReference>
<feature type="region of interest" description="Disordered" evidence="1">
    <location>
        <begin position="101"/>
        <end position="140"/>
    </location>
</feature>
<evidence type="ECO:0008006" key="5">
    <source>
        <dbReference type="Google" id="ProtNLM"/>
    </source>
</evidence>
<protein>
    <recommendedName>
        <fullName evidence="5">Very-long-chain 3-oxoacyl-CoA synthase</fullName>
    </recommendedName>
</protein>
<keyword evidence="2" id="KW-0812">Transmembrane</keyword>